<dbReference type="Gene3D" id="6.10.250.2270">
    <property type="match status" value="1"/>
</dbReference>
<dbReference type="Proteomes" id="UP000318582">
    <property type="component" value="Unassembled WGS sequence"/>
</dbReference>
<dbReference type="SMART" id="SM00739">
    <property type="entry name" value="KOW"/>
    <property type="match status" value="1"/>
</dbReference>
<dbReference type="Gene3D" id="2.30.30.30">
    <property type="match status" value="1"/>
</dbReference>
<proteinExistence type="inferred from homology"/>
<dbReference type="PANTHER" id="PTHR11127">
    <property type="entry name" value="60S RIBOSOMAL PROTEIN L14"/>
    <property type="match status" value="1"/>
</dbReference>
<accession>A0A507E0M7</accession>
<evidence type="ECO:0000256" key="1">
    <source>
        <dbReference type="ARBA" id="ARBA00006592"/>
    </source>
</evidence>
<comment type="similarity">
    <text evidence="1">Belongs to the eukaryotic ribosomal protein eL14 family.</text>
</comment>
<evidence type="ECO:0000259" key="4">
    <source>
        <dbReference type="SMART" id="SM00739"/>
    </source>
</evidence>
<feature type="domain" description="KOW" evidence="4">
    <location>
        <begin position="21"/>
        <end position="48"/>
    </location>
</feature>
<organism evidence="5 6">
    <name type="scientific">Powellomyces hirtus</name>
    <dbReference type="NCBI Taxonomy" id="109895"/>
    <lineage>
        <taxon>Eukaryota</taxon>
        <taxon>Fungi</taxon>
        <taxon>Fungi incertae sedis</taxon>
        <taxon>Chytridiomycota</taxon>
        <taxon>Chytridiomycota incertae sedis</taxon>
        <taxon>Chytridiomycetes</taxon>
        <taxon>Spizellomycetales</taxon>
        <taxon>Powellomycetaceae</taxon>
        <taxon>Powellomyces</taxon>
    </lineage>
</organism>
<gene>
    <name evidence="5" type="ORF">PhCBS80983_g03949</name>
</gene>
<sequence>MQQWADLDMFFCHFSQVFNRYVEVGRVVLVTYGPDAGKLAVVVDIVDHSRVLVDGPTTGVKRQSISFKRATLTDLKVAIPRTIGTPALKAAIEKQELVARWNKTAWAQKIARRTARAELSDLDRFKLMLARKTRRTTVGKAAAKLRKAAAK</sequence>
<dbReference type="InterPro" id="IPR005824">
    <property type="entry name" value="KOW"/>
</dbReference>
<dbReference type="InterPro" id="IPR014722">
    <property type="entry name" value="Rib_uL2_dom2"/>
</dbReference>
<keyword evidence="6" id="KW-1185">Reference proteome</keyword>
<dbReference type="GO" id="GO:0003735">
    <property type="term" value="F:structural constituent of ribosome"/>
    <property type="evidence" value="ECO:0007669"/>
    <property type="project" value="InterPro"/>
</dbReference>
<dbReference type="GO" id="GO:0022625">
    <property type="term" value="C:cytosolic large ribosomal subunit"/>
    <property type="evidence" value="ECO:0007669"/>
    <property type="project" value="TreeGrafter"/>
</dbReference>
<dbReference type="InterPro" id="IPR002784">
    <property type="entry name" value="Ribosomal_eL14_dom"/>
</dbReference>
<reference evidence="5 6" key="1">
    <citation type="journal article" date="2019" name="Sci. Rep.">
        <title>Comparative genomics of chytrid fungi reveal insights into the obligate biotrophic and pathogenic lifestyle of Synchytrium endobioticum.</title>
        <authorList>
            <person name="van de Vossenberg B.T.L.H."/>
            <person name="Warris S."/>
            <person name="Nguyen H.D.T."/>
            <person name="van Gent-Pelzer M.P.E."/>
            <person name="Joly D.L."/>
            <person name="van de Geest H.C."/>
            <person name="Bonants P.J.M."/>
            <person name="Smith D.S."/>
            <person name="Levesque C.A."/>
            <person name="van der Lee T.A.J."/>
        </authorList>
    </citation>
    <scope>NUCLEOTIDE SEQUENCE [LARGE SCALE GENOMIC DNA]</scope>
    <source>
        <strain evidence="5 6">CBS 809.83</strain>
    </source>
</reference>
<dbReference type="GO" id="GO:0042273">
    <property type="term" value="P:ribosomal large subunit biogenesis"/>
    <property type="evidence" value="ECO:0007669"/>
    <property type="project" value="TreeGrafter"/>
</dbReference>
<protein>
    <recommendedName>
        <fullName evidence="4">KOW domain-containing protein</fullName>
    </recommendedName>
</protein>
<dbReference type="SUPFAM" id="SSF50104">
    <property type="entry name" value="Translation proteins SH3-like domain"/>
    <property type="match status" value="1"/>
</dbReference>
<evidence type="ECO:0000256" key="2">
    <source>
        <dbReference type="ARBA" id="ARBA00022980"/>
    </source>
</evidence>
<dbReference type="GO" id="GO:0003723">
    <property type="term" value="F:RNA binding"/>
    <property type="evidence" value="ECO:0007669"/>
    <property type="project" value="InterPro"/>
</dbReference>
<name>A0A507E0M7_9FUNG</name>
<dbReference type="GO" id="GO:0006412">
    <property type="term" value="P:translation"/>
    <property type="evidence" value="ECO:0007669"/>
    <property type="project" value="InterPro"/>
</dbReference>
<evidence type="ECO:0000313" key="6">
    <source>
        <dbReference type="Proteomes" id="UP000318582"/>
    </source>
</evidence>
<keyword evidence="3" id="KW-0687">Ribonucleoprotein</keyword>
<evidence type="ECO:0000256" key="3">
    <source>
        <dbReference type="ARBA" id="ARBA00023274"/>
    </source>
</evidence>
<dbReference type="PANTHER" id="PTHR11127:SF2">
    <property type="entry name" value="LARGE RIBOSOMAL SUBUNIT PROTEIN EL14"/>
    <property type="match status" value="1"/>
</dbReference>
<comment type="caution">
    <text evidence="5">The sequence shown here is derived from an EMBL/GenBank/DDBJ whole genome shotgun (WGS) entry which is preliminary data.</text>
</comment>
<dbReference type="InterPro" id="IPR039660">
    <property type="entry name" value="Ribosomal_eL14"/>
</dbReference>
<dbReference type="AlphaFoldDB" id="A0A507E0M7"/>
<dbReference type="EMBL" id="QEAQ01000055">
    <property type="protein sequence ID" value="TPX57262.1"/>
    <property type="molecule type" value="Genomic_DNA"/>
</dbReference>
<keyword evidence="2" id="KW-0689">Ribosomal protein</keyword>
<dbReference type="Pfam" id="PF00467">
    <property type="entry name" value="KOW"/>
    <property type="match status" value="1"/>
</dbReference>
<dbReference type="InterPro" id="IPR008991">
    <property type="entry name" value="Translation_prot_SH3-like_sf"/>
</dbReference>
<dbReference type="CDD" id="cd23702">
    <property type="entry name" value="eL14"/>
    <property type="match status" value="1"/>
</dbReference>
<dbReference type="Pfam" id="PF01929">
    <property type="entry name" value="Ribosomal_L14e"/>
    <property type="match status" value="1"/>
</dbReference>
<evidence type="ECO:0000313" key="5">
    <source>
        <dbReference type="EMBL" id="TPX57262.1"/>
    </source>
</evidence>
<dbReference type="STRING" id="109895.A0A507E0M7"/>